<dbReference type="EMBL" id="CP019478">
    <property type="protein sequence ID" value="UQC86331.1"/>
    <property type="molecule type" value="Genomic_DNA"/>
</dbReference>
<dbReference type="GeneID" id="73345808"/>
<protein>
    <submittedName>
        <fullName evidence="1">Uncharacterized protein</fullName>
    </submittedName>
</protein>
<dbReference type="AlphaFoldDB" id="A0A9Q8WK70"/>
<dbReference type="RefSeq" id="XP_049147943.1">
    <property type="nucleotide sequence ID" value="XM_049290798.1"/>
</dbReference>
<keyword evidence="2" id="KW-1185">Reference proteome</keyword>
<evidence type="ECO:0000313" key="1">
    <source>
        <dbReference type="EMBL" id="UQC86331.1"/>
    </source>
</evidence>
<proteinExistence type="predicted"/>
<dbReference type="KEGG" id="clup:CLUP02_11831"/>
<gene>
    <name evidence="1" type="ORF">CLUP02_11831</name>
</gene>
<organism evidence="1 2">
    <name type="scientific">Colletotrichum lupini</name>
    <dbReference type="NCBI Taxonomy" id="145971"/>
    <lineage>
        <taxon>Eukaryota</taxon>
        <taxon>Fungi</taxon>
        <taxon>Dikarya</taxon>
        <taxon>Ascomycota</taxon>
        <taxon>Pezizomycotina</taxon>
        <taxon>Sordariomycetes</taxon>
        <taxon>Hypocreomycetidae</taxon>
        <taxon>Glomerellales</taxon>
        <taxon>Glomerellaceae</taxon>
        <taxon>Colletotrichum</taxon>
        <taxon>Colletotrichum acutatum species complex</taxon>
    </lineage>
</organism>
<evidence type="ECO:0000313" key="2">
    <source>
        <dbReference type="Proteomes" id="UP000830671"/>
    </source>
</evidence>
<reference evidence="1" key="1">
    <citation type="journal article" date="2021" name="Mol. Plant Microbe Interact.">
        <title>Complete Genome Sequence of the Plant-Pathogenic Fungus Colletotrichum lupini.</title>
        <authorList>
            <person name="Baroncelli R."/>
            <person name="Pensec F."/>
            <person name="Da Lio D."/>
            <person name="Boufleur T."/>
            <person name="Vicente I."/>
            <person name="Sarrocco S."/>
            <person name="Picot A."/>
            <person name="Baraldi E."/>
            <person name="Sukno S."/>
            <person name="Thon M."/>
            <person name="Le Floch G."/>
        </authorList>
    </citation>
    <scope>NUCLEOTIDE SEQUENCE</scope>
    <source>
        <strain evidence="1">IMI 504893</strain>
    </source>
</reference>
<sequence length="87" mass="9953">MQKASRGPFLHRLYHFETKDDILSLIGGKSPVTRRGNNGSLYLFSCSGYCRFCPPLALLTSPWMPARWQRFEKLVCEGRKLASSKLM</sequence>
<dbReference type="Proteomes" id="UP000830671">
    <property type="component" value="Chromosome 6"/>
</dbReference>
<accession>A0A9Q8WK70</accession>
<name>A0A9Q8WK70_9PEZI</name>